<evidence type="ECO:0000313" key="3">
    <source>
        <dbReference type="Proteomes" id="UP000623608"/>
    </source>
</evidence>
<proteinExistence type="predicted"/>
<feature type="compositionally biased region" description="Low complexity" evidence="1">
    <location>
        <begin position="63"/>
        <end position="76"/>
    </location>
</feature>
<dbReference type="EMBL" id="BOMY01000041">
    <property type="protein sequence ID" value="GIF23528.1"/>
    <property type="molecule type" value="Genomic_DNA"/>
</dbReference>
<organism evidence="2 3">
    <name type="scientific">Paractinoplanes tereljensis</name>
    <dbReference type="NCBI Taxonomy" id="571912"/>
    <lineage>
        <taxon>Bacteria</taxon>
        <taxon>Bacillati</taxon>
        <taxon>Actinomycetota</taxon>
        <taxon>Actinomycetes</taxon>
        <taxon>Micromonosporales</taxon>
        <taxon>Micromonosporaceae</taxon>
        <taxon>Paractinoplanes</taxon>
    </lineage>
</organism>
<protein>
    <submittedName>
        <fullName evidence="2">Uncharacterized protein</fullName>
    </submittedName>
</protein>
<evidence type="ECO:0000313" key="2">
    <source>
        <dbReference type="EMBL" id="GIF23528.1"/>
    </source>
</evidence>
<feature type="region of interest" description="Disordered" evidence="1">
    <location>
        <begin position="23"/>
        <end position="76"/>
    </location>
</feature>
<dbReference type="AlphaFoldDB" id="A0A919NRT2"/>
<keyword evidence="3" id="KW-1185">Reference proteome</keyword>
<evidence type="ECO:0000256" key="1">
    <source>
        <dbReference type="SAM" id="MobiDB-lite"/>
    </source>
</evidence>
<dbReference type="Proteomes" id="UP000623608">
    <property type="component" value="Unassembled WGS sequence"/>
</dbReference>
<sequence>MASAAFSFLVFADQSSAAAVALGDKAADGEADAEGEDDGETDGAALTHEAADGVLSASGPHPASRAAKARAGARTT</sequence>
<accession>A0A919NRT2</accession>
<name>A0A919NRT2_9ACTN</name>
<reference evidence="2" key="1">
    <citation type="submission" date="2021-01" db="EMBL/GenBank/DDBJ databases">
        <title>Whole genome shotgun sequence of Actinoplanes tereljensis NBRC 105297.</title>
        <authorList>
            <person name="Komaki H."/>
            <person name="Tamura T."/>
        </authorList>
    </citation>
    <scope>NUCLEOTIDE SEQUENCE</scope>
    <source>
        <strain evidence="2">NBRC 105297</strain>
    </source>
</reference>
<feature type="compositionally biased region" description="Acidic residues" evidence="1">
    <location>
        <begin position="29"/>
        <end position="41"/>
    </location>
</feature>
<gene>
    <name evidence="2" type="ORF">Ate02nite_62580</name>
</gene>
<comment type="caution">
    <text evidence="2">The sequence shown here is derived from an EMBL/GenBank/DDBJ whole genome shotgun (WGS) entry which is preliminary data.</text>
</comment>